<evidence type="ECO:0000256" key="6">
    <source>
        <dbReference type="ARBA" id="ARBA00023002"/>
    </source>
</evidence>
<evidence type="ECO:0000256" key="8">
    <source>
        <dbReference type="ARBA" id="ARBA00023033"/>
    </source>
</evidence>
<dbReference type="Pfam" id="PF00067">
    <property type="entry name" value="p450"/>
    <property type="match status" value="1"/>
</dbReference>
<keyword evidence="5 9" id="KW-0479">Metal-binding</keyword>
<dbReference type="Proteomes" id="UP000602905">
    <property type="component" value="Unassembled WGS sequence"/>
</dbReference>
<name>A0A8H7HSX4_9AGAM</name>
<dbReference type="EMBL" id="JACYCD010000051">
    <property type="protein sequence ID" value="KAF8706859.1"/>
    <property type="molecule type" value="Genomic_DNA"/>
</dbReference>
<comment type="caution">
    <text evidence="11">The sequence shown here is derived from an EMBL/GenBank/DDBJ whole genome shotgun (WGS) entry which is preliminary data.</text>
</comment>
<reference evidence="11" key="1">
    <citation type="submission" date="2020-09" db="EMBL/GenBank/DDBJ databases">
        <title>Comparative genome analyses of four rice-infecting Rhizoctonia solani isolates reveal extensive enrichment of homogalacturonan modification genes.</title>
        <authorList>
            <person name="Lee D.-Y."/>
            <person name="Jeon J."/>
            <person name="Kim K.-T."/>
            <person name="Cheong K."/>
            <person name="Song H."/>
            <person name="Choi G."/>
            <person name="Ko J."/>
            <person name="Opiyo S.O."/>
            <person name="Zuo S."/>
            <person name="Madhav S."/>
            <person name="Lee Y.-H."/>
            <person name="Wang G.-L."/>
        </authorList>
    </citation>
    <scope>NUCLEOTIDE SEQUENCE</scope>
    <source>
        <strain evidence="11">AG1-IA WGL</strain>
    </source>
</reference>
<dbReference type="OrthoDB" id="2789670at2759"/>
<dbReference type="InterPro" id="IPR050364">
    <property type="entry name" value="Cytochrome_P450_fung"/>
</dbReference>
<protein>
    <submittedName>
        <fullName evidence="11">Cytochrome P450</fullName>
    </submittedName>
</protein>
<comment type="pathway">
    <text evidence="2">Secondary metabolite biosynthesis.</text>
</comment>
<dbReference type="SUPFAM" id="SSF48264">
    <property type="entry name" value="Cytochrome P450"/>
    <property type="match status" value="1"/>
</dbReference>
<evidence type="ECO:0000256" key="5">
    <source>
        <dbReference type="ARBA" id="ARBA00022723"/>
    </source>
</evidence>
<evidence type="ECO:0000313" key="12">
    <source>
        <dbReference type="Proteomes" id="UP000602905"/>
    </source>
</evidence>
<evidence type="ECO:0000256" key="3">
    <source>
        <dbReference type="ARBA" id="ARBA00010617"/>
    </source>
</evidence>
<evidence type="ECO:0000256" key="9">
    <source>
        <dbReference type="PIRSR" id="PIRSR602401-1"/>
    </source>
</evidence>
<evidence type="ECO:0000256" key="7">
    <source>
        <dbReference type="ARBA" id="ARBA00023004"/>
    </source>
</evidence>
<proteinExistence type="inferred from homology"/>
<evidence type="ECO:0000256" key="4">
    <source>
        <dbReference type="ARBA" id="ARBA00022617"/>
    </source>
</evidence>
<feature type="binding site" description="axial binding residue" evidence="9">
    <location>
        <position position="457"/>
    </location>
    <ligand>
        <name>heme</name>
        <dbReference type="ChEBI" id="CHEBI:30413"/>
    </ligand>
    <ligandPart>
        <name>Fe</name>
        <dbReference type="ChEBI" id="CHEBI:18248"/>
    </ligandPart>
</feature>
<organism evidence="11 12">
    <name type="scientific">Rhizoctonia solani</name>
    <dbReference type="NCBI Taxonomy" id="456999"/>
    <lineage>
        <taxon>Eukaryota</taxon>
        <taxon>Fungi</taxon>
        <taxon>Dikarya</taxon>
        <taxon>Basidiomycota</taxon>
        <taxon>Agaricomycotina</taxon>
        <taxon>Agaricomycetes</taxon>
        <taxon>Cantharellales</taxon>
        <taxon>Ceratobasidiaceae</taxon>
        <taxon>Rhizoctonia</taxon>
    </lineage>
</organism>
<dbReference type="GO" id="GO:0016705">
    <property type="term" value="F:oxidoreductase activity, acting on paired donors, with incorporation or reduction of molecular oxygen"/>
    <property type="evidence" value="ECO:0007669"/>
    <property type="project" value="InterPro"/>
</dbReference>
<dbReference type="PRINTS" id="PR00463">
    <property type="entry name" value="EP450I"/>
</dbReference>
<feature type="non-terminal residue" evidence="11">
    <location>
        <position position="1"/>
    </location>
</feature>
<sequence>MALVVLIPPSYPPTLRYMMLTYSQIGLTFTALGSSLYLFYREKSSKRLPLPPSPGGSYPILGHALVLPTENEHIAYDKWCKQLDSNIISLTVLGKTIIVINSVEVAEELMDKRSETYSGRPYLRVVVDPELLDWEGGIIMLPYGPRWKKQRRIMHELLKPSANTNNFALFERERHGLLKRLLVNTENFEKEFRRTVAAEILSSVYGYTVKDSNDALVRDSVTLVEKFTITAIPTNFLVNFIPWLKYVPEWFPGAQWKRNIIQWRQLKERVINNPYEWAKAQIASGFAAPSIVQTHLASVEGNSKANIPEEEENLKMVGVALFGAAADTSHASLMSFVLAMVQHPDVQARAQKEIDDVTKSERLPTMSDRDSMPYIRSIVQEVLRWHPPLPLGVPRATSEDDEYRGYLIPKGSVVIANSWAMSRDESVYKSPDQFIPDRFIGPDVPTSPAFGFGRRSCPGNHYAEASLFILFASVLAVFDLGPKVNPATGQEEMPEGKVVVHALLSRILPFECTIKPRSSIHKELIEALQ</sequence>
<keyword evidence="8 10" id="KW-0503">Monooxygenase</keyword>
<evidence type="ECO:0000256" key="2">
    <source>
        <dbReference type="ARBA" id="ARBA00005179"/>
    </source>
</evidence>
<dbReference type="AlphaFoldDB" id="A0A8H7HSX4"/>
<evidence type="ECO:0000313" key="11">
    <source>
        <dbReference type="EMBL" id="KAF8706859.1"/>
    </source>
</evidence>
<dbReference type="Gene3D" id="1.10.630.10">
    <property type="entry name" value="Cytochrome P450"/>
    <property type="match status" value="1"/>
</dbReference>
<dbReference type="PROSITE" id="PS00086">
    <property type="entry name" value="CYTOCHROME_P450"/>
    <property type="match status" value="1"/>
</dbReference>
<evidence type="ECO:0000256" key="10">
    <source>
        <dbReference type="RuleBase" id="RU000461"/>
    </source>
</evidence>
<keyword evidence="7 9" id="KW-0408">Iron</keyword>
<comment type="cofactor">
    <cofactor evidence="1 9">
        <name>heme</name>
        <dbReference type="ChEBI" id="CHEBI:30413"/>
    </cofactor>
</comment>
<gene>
    <name evidence="11" type="ORF">RHS03_04617</name>
</gene>
<keyword evidence="4 9" id="KW-0349">Heme</keyword>
<keyword evidence="6 10" id="KW-0560">Oxidoreductase</keyword>
<dbReference type="GO" id="GO:0004497">
    <property type="term" value="F:monooxygenase activity"/>
    <property type="evidence" value="ECO:0007669"/>
    <property type="project" value="UniProtKB-KW"/>
</dbReference>
<accession>A0A8H7HSX4</accession>
<dbReference type="InterPro" id="IPR036396">
    <property type="entry name" value="Cyt_P450_sf"/>
</dbReference>
<dbReference type="GO" id="GO:0020037">
    <property type="term" value="F:heme binding"/>
    <property type="evidence" value="ECO:0007669"/>
    <property type="project" value="InterPro"/>
</dbReference>
<comment type="similarity">
    <text evidence="3 10">Belongs to the cytochrome P450 family.</text>
</comment>
<dbReference type="PANTHER" id="PTHR46300">
    <property type="entry name" value="P450, PUTATIVE (EUROFUNG)-RELATED-RELATED"/>
    <property type="match status" value="1"/>
</dbReference>
<dbReference type="CDD" id="cd11065">
    <property type="entry name" value="CYP64-like"/>
    <property type="match status" value="1"/>
</dbReference>
<dbReference type="InterPro" id="IPR002401">
    <property type="entry name" value="Cyt_P450_E_grp-I"/>
</dbReference>
<evidence type="ECO:0000256" key="1">
    <source>
        <dbReference type="ARBA" id="ARBA00001971"/>
    </source>
</evidence>
<dbReference type="InterPro" id="IPR017972">
    <property type="entry name" value="Cyt_P450_CS"/>
</dbReference>
<dbReference type="PANTHER" id="PTHR46300:SF7">
    <property type="entry name" value="P450, PUTATIVE (EUROFUNG)-RELATED"/>
    <property type="match status" value="1"/>
</dbReference>
<dbReference type="GO" id="GO:0005506">
    <property type="term" value="F:iron ion binding"/>
    <property type="evidence" value="ECO:0007669"/>
    <property type="project" value="InterPro"/>
</dbReference>
<dbReference type="InterPro" id="IPR001128">
    <property type="entry name" value="Cyt_P450"/>
</dbReference>